<dbReference type="PIRSF" id="PIRSF001439">
    <property type="entry name" value="CryM"/>
    <property type="match status" value="1"/>
</dbReference>
<organism evidence="1 2">
    <name type="scientific">Micromonospora orduensis</name>
    <dbReference type="NCBI Taxonomy" id="1420891"/>
    <lineage>
        <taxon>Bacteria</taxon>
        <taxon>Bacillati</taxon>
        <taxon>Actinomycetota</taxon>
        <taxon>Actinomycetes</taxon>
        <taxon>Micromonosporales</taxon>
        <taxon>Micromonosporaceae</taxon>
        <taxon>Micromonospora</taxon>
    </lineage>
</organism>
<dbReference type="Proteomes" id="UP000306145">
    <property type="component" value="Unassembled WGS sequence"/>
</dbReference>
<reference evidence="1 2" key="1">
    <citation type="submission" date="2019-06" db="EMBL/GenBank/DDBJ databases">
        <title>Micromonospora ordensis sp. nov., isolated from deep marine sediment.</title>
        <authorList>
            <person name="Veyisoglu A."/>
            <person name="Carro L."/>
            <person name="Klenk H.-P."/>
            <person name="Sahin N."/>
        </authorList>
    </citation>
    <scope>NUCLEOTIDE SEQUENCE [LARGE SCALE GENOMIC DNA]</scope>
    <source>
        <strain evidence="1 2">S2509</strain>
    </source>
</reference>
<keyword evidence="2" id="KW-1185">Reference proteome</keyword>
<dbReference type="PANTHER" id="PTHR13812:SF19">
    <property type="entry name" value="KETIMINE REDUCTASE MU-CRYSTALLIN"/>
    <property type="match status" value="1"/>
</dbReference>
<proteinExistence type="predicted"/>
<dbReference type="Gene3D" id="3.30.1780.10">
    <property type="entry name" value="ornithine cyclodeaminase, domain 1"/>
    <property type="match status" value="1"/>
</dbReference>
<evidence type="ECO:0000313" key="2">
    <source>
        <dbReference type="Proteomes" id="UP000306145"/>
    </source>
</evidence>
<dbReference type="NCBIfam" id="TIGR03944">
    <property type="entry name" value="dehyd_SbnB_fam"/>
    <property type="match status" value="1"/>
</dbReference>
<dbReference type="GO" id="GO:0005737">
    <property type="term" value="C:cytoplasm"/>
    <property type="evidence" value="ECO:0007669"/>
    <property type="project" value="TreeGrafter"/>
</dbReference>
<dbReference type="GO" id="GO:0019290">
    <property type="term" value="P:siderophore biosynthetic process"/>
    <property type="evidence" value="ECO:0007669"/>
    <property type="project" value="InterPro"/>
</dbReference>
<dbReference type="InterPro" id="IPR023401">
    <property type="entry name" value="ODC_N"/>
</dbReference>
<accession>A0A5C4QQS0</accession>
<dbReference type="OrthoDB" id="3396397at2"/>
<dbReference type="InterPro" id="IPR003462">
    <property type="entry name" value="ODC_Mu_crystall"/>
</dbReference>
<dbReference type="GO" id="GO:0016639">
    <property type="term" value="F:oxidoreductase activity, acting on the CH-NH2 group of donors, NAD or NADP as acceptor"/>
    <property type="evidence" value="ECO:0007669"/>
    <property type="project" value="InterPro"/>
</dbReference>
<evidence type="ECO:0000313" key="1">
    <source>
        <dbReference type="EMBL" id="TNH27996.1"/>
    </source>
</evidence>
<comment type="caution">
    <text evidence="1">The sequence shown here is derived from an EMBL/GenBank/DDBJ whole genome shotgun (WGS) entry which is preliminary data.</text>
</comment>
<sequence>MFQIVPHAVAVDALDGARDAVMTAVEKAYLAHDRGETVNPSSHFLRFPDQPANRIIALPAYLGGEVGIPGLKWISSFPGNHDLGMPRASAVLLLNDDRTGRPVACLEAAHISAVRTAASAALAARALRPQGGPVSLGFVGTGVIARTIAEFLRHTELPVTRFVCHDLVPERAQRFVGDVERHWPGSGDVVDLDAALACDVVVFATTAGTPYLPEALRFAPGQTVLNVSLRDIHPQTLLAAQNIVDDVDHCLRAQTSPHLAEQLSGGRGFVTGTLADVLVGRCELKPHEPVVFSPFGLGVLDIAIGAIVLDSAKNDARAVSVTDFFEN</sequence>
<dbReference type="InterPro" id="IPR023866">
    <property type="entry name" value="SbnB"/>
</dbReference>
<dbReference type="SUPFAM" id="SSF51735">
    <property type="entry name" value="NAD(P)-binding Rossmann-fold domains"/>
    <property type="match status" value="1"/>
</dbReference>
<dbReference type="RefSeq" id="WP_139585228.1">
    <property type="nucleotide sequence ID" value="NZ_VDFY01000162.1"/>
</dbReference>
<dbReference type="PANTHER" id="PTHR13812">
    <property type="entry name" value="KETIMINE REDUCTASE MU-CRYSTALLIN"/>
    <property type="match status" value="1"/>
</dbReference>
<protein>
    <submittedName>
        <fullName evidence="1">2,3-diaminopropionate biosynthesis protein SbnB</fullName>
    </submittedName>
</protein>
<dbReference type="Pfam" id="PF02423">
    <property type="entry name" value="OCD_Mu_crystall"/>
    <property type="match status" value="1"/>
</dbReference>
<gene>
    <name evidence="1" type="primary">sbnB</name>
    <name evidence="1" type="ORF">FHG89_16250</name>
</gene>
<dbReference type="EMBL" id="VDFY01000162">
    <property type="protein sequence ID" value="TNH27996.1"/>
    <property type="molecule type" value="Genomic_DNA"/>
</dbReference>
<dbReference type="Gene3D" id="3.40.50.720">
    <property type="entry name" value="NAD(P)-binding Rossmann-like Domain"/>
    <property type="match status" value="1"/>
</dbReference>
<dbReference type="InterPro" id="IPR036291">
    <property type="entry name" value="NAD(P)-bd_dom_sf"/>
</dbReference>
<name>A0A5C4QQS0_9ACTN</name>
<dbReference type="AlphaFoldDB" id="A0A5C4QQS0"/>